<dbReference type="PANTHER" id="PTHR46943:SF1">
    <property type="entry name" value="PENTRAXIN-RELATED PROTEIN PTX3"/>
    <property type="match status" value="1"/>
</dbReference>
<evidence type="ECO:0000313" key="5">
    <source>
        <dbReference type="Proteomes" id="UP001403094"/>
    </source>
</evidence>
<keyword evidence="1" id="KW-0732">Signal</keyword>
<keyword evidence="5" id="KW-1185">Reference proteome</keyword>
<dbReference type="InterPro" id="IPR042837">
    <property type="entry name" value="PTX3"/>
</dbReference>
<name>A0ABN2UNN9_9ACTN</name>
<evidence type="ECO:0000256" key="1">
    <source>
        <dbReference type="ARBA" id="ARBA00022729"/>
    </source>
</evidence>
<dbReference type="RefSeq" id="WP_346069315.1">
    <property type="nucleotide sequence ID" value="NZ_BAAANQ010000001.1"/>
</dbReference>
<accession>A0ABN2UNN9</accession>
<dbReference type="SUPFAM" id="SSF49899">
    <property type="entry name" value="Concanavalin A-like lectins/glucanases"/>
    <property type="match status" value="3"/>
</dbReference>
<protein>
    <recommendedName>
        <fullName evidence="3">LamG-like jellyroll fold domain-containing protein</fullName>
    </recommendedName>
</protein>
<dbReference type="Proteomes" id="UP001403094">
    <property type="component" value="Unassembled WGS sequence"/>
</dbReference>
<keyword evidence="2" id="KW-1015">Disulfide bond</keyword>
<evidence type="ECO:0000259" key="3">
    <source>
        <dbReference type="SMART" id="SM00560"/>
    </source>
</evidence>
<reference evidence="5" key="1">
    <citation type="journal article" date="2019" name="Int. J. Syst. Evol. Microbiol.">
        <title>The Global Catalogue of Microorganisms (GCM) 10K type strain sequencing project: providing services to taxonomists for standard genome sequencing and annotation.</title>
        <authorList>
            <consortium name="The Broad Institute Genomics Platform"/>
            <consortium name="The Broad Institute Genome Sequencing Center for Infectious Disease"/>
            <person name="Wu L."/>
            <person name="Ma J."/>
        </authorList>
    </citation>
    <scope>NUCLEOTIDE SEQUENCE [LARGE SCALE GENOMIC DNA]</scope>
    <source>
        <strain evidence="5">JCM 14549</strain>
    </source>
</reference>
<dbReference type="EMBL" id="BAAANQ010000001">
    <property type="protein sequence ID" value="GAA2040658.1"/>
    <property type="molecule type" value="Genomic_DNA"/>
</dbReference>
<comment type="caution">
    <text evidence="4">The sequence shown here is derived from an EMBL/GenBank/DDBJ whole genome shotgun (WGS) entry which is preliminary data.</text>
</comment>
<dbReference type="Gene3D" id="2.60.120.200">
    <property type="match status" value="3"/>
</dbReference>
<dbReference type="Pfam" id="PF13385">
    <property type="entry name" value="Laminin_G_3"/>
    <property type="match status" value="3"/>
</dbReference>
<evidence type="ECO:0000313" key="4">
    <source>
        <dbReference type="EMBL" id="GAA2040658.1"/>
    </source>
</evidence>
<feature type="domain" description="LamG-like jellyroll fold" evidence="3">
    <location>
        <begin position="798"/>
        <end position="937"/>
    </location>
</feature>
<dbReference type="InterPro" id="IPR013320">
    <property type="entry name" value="ConA-like_dom_sf"/>
</dbReference>
<gene>
    <name evidence="4" type="ORF">GCM10009757_02420</name>
</gene>
<dbReference type="SMART" id="SM00560">
    <property type="entry name" value="LamGL"/>
    <property type="match status" value="2"/>
</dbReference>
<evidence type="ECO:0000256" key="2">
    <source>
        <dbReference type="ARBA" id="ARBA00023157"/>
    </source>
</evidence>
<organism evidence="4 5">
    <name type="scientific">Streptomyces cheonanensis</name>
    <dbReference type="NCBI Taxonomy" id="312720"/>
    <lineage>
        <taxon>Bacteria</taxon>
        <taxon>Bacillati</taxon>
        <taxon>Actinomycetota</taxon>
        <taxon>Actinomycetes</taxon>
        <taxon>Kitasatosporales</taxon>
        <taxon>Streptomycetaceae</taxon>
        <taxon>Streptomyces</taxon>
    </lineage>
</organism>
<feature type="domain" description="LamG-like jellyroll fold" evidence="3">
    <location>
        <begin position="1020"/>
        <end position="1162"/>
    </location>
</feature>
<proteinExistence type="predicted"/>
<dbReference type="PANTHER" id="PTHR46943">
    <property type="entry name" value="PENTRAXIN-RELATED PROTEIN PTX3"/>
    <property type="match status" value="1"/>
</dbReference>
<dbReference type="InterPro" id="IPR006558">
    <property type="entry name" value="LamG-like"/>
</dbReference>
<sequence>MHIVRRVRRGGVRGVAATGLSAALLAGLLPVVVLTAAPTASADSAASEGEPYDPSPPAETAESLALAEAVETGERVEVESLRSETSEVFATPEGELEAYEYLRPVWARVDGEWQPVDTDLEVNSEGLVTPKAATAQMAFSGGGTDPLVQLERSGRELALEWPDALPTPELIGDTAIYHDVLPDVDLQVRAHPDGFSQLIVVNSAEAARNTSLERLRLGVDSSGVVLRLTDGGGVEAREAHGDSAVFEAPPPLMWDSSVGGGDDAAARLAEVEDEEAAVGPPGAGESGNLGHVGTELTVERDALILTPDADILRGEDTVYPVYIDPQWHSPRSTAWTMVSRYWAGSPQWKFNGDSNAGMGYCGWAACMPQDLKRLMYRIPTSKYAGTQILSAEFSVRNVHSASCAPQRVELWRTKDIDAKTTWNTQKGDDFWIKLLTTSSFSYGYQGCAARDAEFDVQAAVQEAADKGWSTMTFGLRAEHESAPLSWKRFSDKAHLRVSYNRAPNQIKPSQLAMEYGGVCKPSGQEAHARTLGKIYANNITDPDGDRVAVEFRARWDAGDGRGNVVRWESGLLSSKASGSAFSVKLPTDLPPDREVQWSARSHDGKAYSPWSTSGSAGHHCHFVYNTSVPQGPDINATLYPEIDDADPFAPWYRGTGQYADFRITARDNDVTRYWYGVNQDPTSRNELATTNGAARVAAMAPDQPGVHFVTAQAIDRAGNASEVTTYLFLADSGAPPRATWSMNDAPGATEAVGTAGARWGTVHGGTTLGVDGAVGTAARFDGTSGYVSAPGPATDTIRSFSVSAWVKLDRKSGNDAVVASQTGRHRPGFELYYAADQDRWAFAQYRADEPGASASRALAQSATVRTGEWTHLVGAYVPSANELRIYVNGQLAGSTPHTAPWSAPSDLLVGAGRYSGEVRNWFPGSIDEVQVFDLGPSATLVSRLYQKERLHAPNGRPAVALIDFEEAEGTRRVSAASDTLPATYHGGVRPGVAAVHGDGLWLNGTDGYARTSTAMLQTGRNFAVSSWVKLDHRPTSAGVIATQVGTYAPGFELYYSAGYDRWVFNQYSENSANGTPIRAMQPSGTQAKVGEWVHLVGVHDSYTKTLKLYVDGELAGTASLPNARHADQYVQIGAGQLNGRNRTFFPGVIDDVRLYDRILTDYEVRQIYHQAPVVQARWQFAELNQNPASTPDSSDFGNDLYLWGGAGLSPGFVDSTSMYVDGGGGYAYSADVPIDTSISFTATGFVRAAAPPSGPASFMSVAGRRESAFAVTFVPDAESGEGWGRWEASLADADNTDATITRFGHQRLYDVREWHHIAFVYDGLTAQARLYINGELEEITCLDEDGDTCTPGMSWAENVFPFQADANLHLGRSISGGVWRQPSWPGAMDDVWVIQGVLEQQQIRQLSLGKPGTPTAVPPPTE</sequence>